<dbReference type="InterPro" id="IPR028565">
    <property type="entry name" value="MHD"/>
</dbReference>
<dbReference type="PRINTS" id="PR00789">
    <property type="entry name" value="OSIALOPTASE"/>
</dbReference>
<keyword evidence="5" id="KW-0813">Transport</keyword>
<keyword evidence="15" id="KW-0496">Mitochondrion</keyword>
<dbReference type="GO" id="GO:0016197">
    <property type="term" value="P:endosomal transport"/>
    <property type="evidence" value="ECO:0007669"/>
    <property type="project" value="TreeGrafter"/>
</dbReference>
<evidence type="ECO:0000256" key="5">
    <source>
        <dbReference type="ARBA" id="ARBA00022448"/>
    </source>
</evidence>
<dbReference type="FunFam" id="3.30.420.40:FF:000012">
    <property type="entry name" value="tRNA N6-adenosine threonylcarbamoyltransferase"/>
    <property type="match status" value="1"/>
</dbReference>
<comment type="caution">
    <text evidence="17">The sequence shown here is derived from an EMBL/GenBank/DDBJ whole genome shotgun (WGS) entry which is preliminary data.</text>
</comment>
<keyword evidence="9" id="KW-0653">Protein transport</keyword>
<keyword evidence="10" id="KW-0472">Membrane</keyword>
<dbReference type="InterPro" id="IPR022450">
    <property type="entry name" value="TsaD"/>
</dbReference>
<keyword evidence="8 15" id="KW-0479">Metal-binding</keyword>
<dbReference type="Pfam" id="PF00814">
    <property type="entry name" value="TsaD"/>
    <property type="match status" value="1"/>
</dbReference>
<evidence type="ECO:0000256" key="2">
    <source>
        <dbReference type="ARBA" id="ARBA00011174"/>
    </source>
</evidence>
<dbReference type="EC" id="2.3.1.234" evidence="3"/>
<dbReference type="GO" id="GO:0005764">
    <property type="term" value="C:lysosome"/>
    <property type="evidence" value="ECO:0007669"/>
    <property type="project" value="TreeGrafter"/>
</dbReference>
<dbReference type="Pfam" id="PF00928">
    <property type="entry name" value="Adap_comp_sub"/>
    <property type="match status" value="1"/>
</dbReference>
<keyword evidence="6 15" id="KW-0808">Transferase</keyword>
<comment type="subcellular location">
    <subcellularLocation>
        <location evidence="12">Endomembrane system</location>
        <topology evidence="12">Peripheral membrane protein</topology>
        <orientation evidence="12">Cytoplasmic side</orientation>
    </subcellularLocation>
    <subcellularLocation>
        <location evidence="15">Mitochondrion</location>
    </subcellularLocation>
</comment>
<proteinExistence type="inferred from homology"/>
<dbReference type="GO" id="GO:0005739">
    <property type="term" value="C:mitochondrion"/>
    <property type="evidence" value="ECO:0007669"/>
    <property type="project" value="UniProtKB-SubCell"/>
</dbReference>
<keyword evidence="18" id="KW-1185">Reference proteome</keyword>
<dbReference type="Gene3D" id="3.30.420.40">
    <property type="match status" value="2"/>
</dbReference>
<dbReference type="GO" id="GO:0046872">
    <property type="term" value="F:metal ion binding"/>
    <property type="evidence" value="ECO:0007669"/>
    <property type="project" value="UniProtKB-KW"/>
</dbReference>
<evidence type="ECO:0000256" key="1">
    <source>
        <dbReference type="ARBA" id="ARBA00005324"/>
    </source>
</evidence>
<evidence type="ECO:0000256" key="12">
    <source>
        <dbReference type="ARBA" id="ARBA00029433"/>
    </source>
</evidence>
<organism evidence="17 18">
    <name type="scientific">Trichonephila inaurata madagascariensis</name>
    <dbReference type="NCBI Taxonomy" id="2747483"/>
    <lineage>
        <taxon>Eukaryota</taxon>
        <taxon>Metazoa</taxon>
        <taxon>Ecdysozoa</taxon>
        <taxon>Arthropoda</taxon>
        <taxon>Chelicerata</taxon>
        <taxon>Arachnida</taxon>
        <taxon>Araneae</taxon>
        <taxon>Araneomorphae</taxon>
        <taxon>Entelegynae</taxon>
        <taxon>Araneoidea</taxon>
        <taxon>Nephilidae</taxon>
        <taxon>Trichonephila</taxon>
        <taxon>Trichonephila inaurata</taxon>
    </lineage>
</organism>
<comment type="subunit">
    <text evidence="15">Homodimer.</text>
</comment>
<dbReference type="PROSITE" id="PS51072">
    <property type="entry name" value="MHD"/>
    <property type="match status" value="1"/>
</dbReference>
<evidence type="ECO:0000256" key="14">
    <source>
        <dbReference type="ARBA" id="ARBA00048117"/>
    </source>
</evidence>
<dbReference type="SUPFAM" id="SSF53067">
    <property type="entry name" value="Actin-like ATPase domain"/>
    <property type="match status" value="1"/>
</dbReference>
<evidence type="ECO:0000256" key="4">
    <source>
        <dbReference type="ARBA" id="ARBA00021851"/>
    </source>
</evidence>
<dbReference type="InterPro" id="IPR039591">
    <property type="entry name" value="AP5M1"/>
</dbReference>
<dbReference type="GO" id="GO:0005770">
    <property type="term" value="C:late endosome"/>
    <property type="evidence" value="ECO:0007669"/>
    <property type="project" value="TreeGrafter"/>
</dbReference>
<evidence type="ECO:0000256" key="6">
    <source>
        <dbReference type="ARBA" id="ARBA00022679"/>
    </source>
</evidence>
<dbReference type="SUPFAM" id="SSF49447">
    <property type="entry name" value="Second domain of Mu2 adaptin subunit (ap50) of ap2 adaptor"/>
    <property type="match status" value="1"/>
</dbReference>
<dbReference type="GO" id="GO:0002949">
    <property type="term" value="P:tRNA threonylcarbamoyladenosine modification"/>
    <property type="evidence" value="ECO:0007669"/>
    <property type="project" value="UniProtKB-UniRule"/>
</dbReference>
<evidence type="ECO:0000256" key="11">
    <source>
        <dbReference type="ARBA" id="ARBA00023315"/>
    </source>
</evidence>
<sequence>MKFINLLRTINAANNFSFRKFSHARRLVLGIETSCDDTGAAVVDENKNVLGEGYESQMKIHLDNGGVIPHIAVHFHKENIKSVVSSALTNSKISLEDISAIAVTTKPGLRGSLLVGVEYAKHLAKMFQKPLIPIHHMEAHALTARLLNDIPFPFLCLLASGGHCQLTLIKGIDEFYLLGDSQHNSPGEVLDKIARRLKLQNLPECYEISGGKAIEHMAKKGDSTAYKFPLPMIQYRDCNFSFSGFFSYSMNFIEREEEKYDVPADGVIPSVNDFCASLLHGYALHMIHRVHRAFEYCKQKNLISDDQKVLVFSGGVACNSYIKSALEHSCITDLKAKFYAPPPKLCTDNGIMIAWNGMEKLKTNIGIIPYTEDLIPDPDCPLGVDITTSNTNNALQYVSKNVVIQRSPVAECQFPTVEKRCKLAYGSDYVPLPPPTIFANKLLVRLALFADSKQYVEWRDKADGNMQLPVVEITMDKKQLWPVVAVAEGNFLVCCLPFVEDKNTDTRNLLKISSISVGFSVLLGILNYLTMADRLTCLIDLDNYLTLSMPFGTPSDTEFCSLPYLQKFHSQKFSKRQPAWKPFDYKGKQQIHFKILEIVRSVQSDQSGGICHLETFGQISVKADVEGTLNDVTISLLSTDVGHPLSLDSVIIHPCVNVHGPSTISSGIFKRLRFSPPLHEFVMLQYCSPLPKEPPIQGVFKMLGENSIELLIQLKLHEKVKNSFDFCDLTIKFFNKGPVKNMEFNVNHGSPKLSEDKHSLKWILGTKFPKDLEAVLTAKLEFLDKPILANNDPFCVDKNCYAQINFKQSNSTLSGCSIDPKSVTVSEGNKPKIVVERSVQSAEYRIWNNYGDVPFPVKIANKFNAVFT</sequence>
<evidence type="ECO:0000256" key="15">
    <source>
        <dbReference type="HAMAP-Rule" id="MF_03179"/>
    </source>
</evidence>
<dbReference type="CDD" id="cd09256">
    <property type="entry name" value="AP_MuD_MHD"/>
    <property type="match status" value="1"/>
</dbReference>
<dbReference type="GO" id="GO:0005829">
    <property type="term" value="C:cytosol"/>
    <property type="evidence" value="ECO:0007669"/>
    <property type="project" value="TreeGrafter"/>
</dbReference>
<dbReference type="OrthoDB" id="1877176at2759"/>
<dbReference type="HAMAP" id="MF_01445">
    <property type="entry name" value="TsaD"/>
    <property type="match status" value="1"/>
</dbReference>
<comment type="similarity">
    <text evidence="1">Belongs to the adaptor complexes medium subunit family.</text>
</comment>
<dbReference type="NCBIfam" id="TIGR00329">
    <property type="entry name" value="gcp_kae1"/>
    <property type="match status" value="1"/>
</dbReference>
<protein>
    <recommendedName>
        <fullName evidence="4">AP-5 complex subunit mu-1</fullName>
        <ecNumber evidence="3">2.3.1.234</ecNumber>
    </recommendedName>
    <alternativeName>
        <fullName evidence="13">Adaptor-related protein complex 5 subunit mu-1</fullName>
    </alternativeName>
</protein>
<dbReference type="GO" id="GO:0061711">
    <property type="term" value="F:tRNA N(6)-L-threonylcarbamoyladenine synthase activity"/>
    <property type="evidence" value="ECO:0007669"/>
    <property type="project" value="UniProtKB-EC"/>
</dbReference>
<dbReference type="InterPro" id="IPR036168">
    <property type="entry name" value="AP2_Mu_C_sf"/>
</dbReference>
<comment type="cofactor">
    <cofactor evidence="15">
        <name>a divalent metal cation</name>
        <dbReference type="ChEBI" id="CHEBI:60240"/>
    </cofactor>
    <text evidence="15">Binds 1 divalent metal cation per subunit.</text>
</comment>
<reference evidence="17" key="1">
    <citation type="submission" date="2020-08" db="EMBL/GenBank/DDBJ databases">
        <title>Multicomponent nature underlies the extraordinary mechanical properties of spider dragline silk.</title>
        <authorList>
            <person name="Kono N."/>
            <person name="Nakamura H."/>
            <person name="Mori M."/>
            <person name="Yoshida Y."/>
            <person name="Ohtoshi R."/>
            <person name="Malay A.D."/>
            <person name="Moran D.A.P."/>
            <person name="Tomita M."/>
            <person name="Numata K."/>
            <person name="Arakawa K."/>
        </authorList>
    </citation>
    <scope>NUCLEOTIDE SEQUENCE</scope>
</reference>
<dbReference type="GO" id="GO:0015031">
    <property type="term" value="P:protein transport"/>
    <property type="evidence" value="ECO:0007669"/>
    <property type="project" value="UniProtKB-KW"/>
</dbReference>
<dbReference type="InterPro" id="IPR000905">
    <property type="entry name" value="Gcp-like_dom"/>
</dbReference>
<dbReference type="InterPro" id="IPR017861">
    <property type="entry name" value="KAE1/TsaD"/>
</dbReference>
<dbReference type="AlphaFoldDB" id="A0A8X7CLN1"/>
<dbReference type="PANTHER" id="PTHR16082:SF2">
    <property type="entry name" value="AP-5 COMPLEX SUBUNIT MU-1"/>
    <property type="match status" value="1"/>
</dbReference>
<dbReference type="CDD" id="cd24134">
    <property type="entry name" value="ASKHA_NBD_OSGEPL1_QRI7_euk"/>
    <property type="match status" value="1"/>
</dbReference>
<dbReference type="Gene3D" id="2.60.40.1170">
    <property type="entry name" value="Mu homology domain, subdomain B"/>
    <property type="match status" value="2"/>
</dbReference>
<evidence type="ECO:0000256" key="10">
    <source>
        <dbReference type="ARBA" id="ARBA00023136"/>
    </source>
</evidence>
<comment type="function">
    <text evidence="15">Required for the formation of a threonylcarbamoyl group on adenosine at position 37 (t(6)A37) in mitochondrial tRNAs that read codons beginning with adenine. Probably involved in the transfer of the threonylcarbamoyl moiety of threonylcarbamoyl-AMP (TC-AMP) to the N6 group of A37. Involved in mitochondrial genome maintenance.</text>
</comment>
<evidence type="ECO:0000256" key="3">
    <source>
        <dbReference type="ARBA" id="ARBA00012156"/>
    </source>
</evidence>
<evidence type="ECO:0000259" key="16">
    <source>
        <dbReference type="PROSITE" id="PS51072"/>
    </source>
</evidence>
<keyword evidence="7 15" id="KW-0819">tRNA processing</keyword>
<dbReference type="NCBIfam" id="TIGR03723">
    <property type="entry name" value="T6A_TsaD_YgjD"/>
    <property type="match status" value="1"/>
</dbReference>
<evidence type="ECO:0000256" key="13">
    <source>
        <dbReference type="ARBA" id="ARBA00030827"/>
    </source>
</evidence>
<keyword evidence="11 15" id="KW-0012">Acyltransferase</keyword>
<comment type="similarity">
    <text evidence="15">Belongs to the KAE1 / TsaD family.</text>
</comment>
<dbReference type="InterPro" id="IPR043129">
    <property type="entry name" value="ATPase_NBD"/>
</dbReference>
<dbReference type="EMBL" id="BMAV01019296">
    <property type="protein sequence ID" value="GFY72231.1"/>
    <property type="molecule type" value="Genomic_DNA"/>
</dbReference>
<dbReference type="PANTHER" id="PTHR16082">
    <property type="entry name" value="AP-5 COMPLEX SUBUNIT MU-1"/>
    <property type="match status" value="1"/>
</dbReference>
<dbReference type="GO" id="GO:0030119">
    <property type="term" value="C:AP-type membrane coat adaptor complex"/>
    <property type="evidence" value="ECO:0007669"/>
    <property type="project" value="TreeGrafter"/>
</dbReference>
<dbReference type="Proteomes" id="UP000886998">
    <property type="component" value="Unassembled WGS sequence"/>
</dbReference>
<evidence type="ECO:0000256" key="8">
    <source>
        <dbReference type="ARBA" id="ARBA00022723"/>
    </source>
</evidence>
<evidence type="ECO:0000256" key="9">
    <source>
        <dbReference type="ARBA" id="ARBA00022927"/>
    </source>
</evidence>
<comment type="subunit">
    <text evidence="2">Probably part of the adaptor protein complex 5 (AP-5) a tetramer composed of AP5B1, AP5M1, AP5S1 and AP5Z1.</text>
</comment>
<evidence type="ECO:0000256" key="7">
    <source>
        <dbReference type="ARBA" id="ARBA00022694"/>
    </source>
</evidence>
<accession>A0A8X7CLN1</accession>
<comment type="catalytic activity">
    <reaction evidence="14 15">
        <text>L-threonylcarbamoyladenylate + adenosine(37) in tRNA = N(6)-L-threonylcarbamoyladenosine(37) in tRNA + AMP + H(+)</text>
        <dbReference type="Rhea" id="RHEA:37059"/>
        <dbReference type="Rhea" id="RHEA-COMP:10162"/>
        <dbReference type="Rhea" id="RHEA-COMP:10163"/>
        <dbReference type="ChEBI" id="CHEBI:15378"/>
        <dbReference type="ChEBI" id="CHEBI:73682"/>
        <dbReference type="ChEBI" id="CHEBI:74411"/>
        <dbReference type="ChEBI" id="CHEBI:74418"/>
        <dbReference type="ChEBI" id="CHEBI:456215"/>
        <dbReference type="EC" id="2.3.1.234"/>
    </reaction>
</comment>
<feature type="domain" description="MHD" evidence="16">
    <location>
        <begin position="588"/>
        <end position="847"/>
    </location>
</feature>
<evidence type="ECO:0000313" key="18">
    <source>
        <dbReference type="Proteomes" id="UP000886998"/>
    </source>
</evidence>
<evidence type="ECO:0000313" key="17">
    <source>
        <dbReference type="EMBL" id="GFY72231.1"/>
    </source>
</evidence>
<gene>
    <name evidence="17" type="primary">Osgepl1</name>
    <name evidence="17" type="ORF">TNIN_363431</name>
</gene>
<name>A0A8X7CLN1_9ARAC</name>